<evidence type="ECO:0000256" key="3">
    <source>
        <dbReference type="SAM" id="SignalP"/>
    </source>
</evidence>
<evidence type="ECO:0000256" key="2">
    <source>
        <dbReference type="ARBA" id="ARBA00023157"/>
    </source>
</evidence>
<dbReference type="GO" id="GO:0030414">
    <property type="term" value="F:peptidase inhibitor activity"/>
    <property type="evidence" value="ECO:0007669"/>
    <property type="project" value="UniProtKB-KW"/>
</dbReference>
<protein>
    <recommendedName>
        <fullName evidence="4">TIL domain-containing protein</fullName>
    </recommendedName>
</protein>
<dbReference type="Proteomes" id="UP000694569">
    <property type="component" value="Unplaced"/>
</dbReference>
<organism evidence="5 6">
    <name type="scientific">Leptobrachium leishanense</name>
    <name type="common">Leishan spiny toad</name>
    <dbReference type="NCBI Taxonomy" id="445787"/>
    <lineage>
        <taxon>Eukaryota</taxon>
        <taxon>Metazoa</taxon>
        <taxon>Chordata</taxon>
        <taxon>Craniata</taxon>
        <taxon>Vertebrata</taxon>
        <taxon>Euteleostomi</taxon>
        <taxon>Amphibia</taxon>
        <taxon>Batrachia</taxon>
        <taxon>Anura</taxon>
        <taxon>Pelobatoidea</taxon>
        <taxon>Megophryidae</taxon>
        <taxon>Leptobrachium</taxon>
    </lineage>
</organism>
<dbReference type="Pfam" id="PF01826">
    <property type="entry name" value="TIL"/>
    <property type="match status" value="2"/>
</dbReference>
<feature type="domain" description="TIL" evidence="4">
    <location>
        <begin position="94"/>
        <end position="148"/>
    </location>
</feature>
<evidence type="ECO:0000313" key="5">
    <source>
        <dbReference type="Ensembl" id="ENSLLEP00000032129.1"/>
    </source>
</evidence>
<accession>A0A8C5Q4G1</accession>
<keyword evidence="3" id="KW-0732">Signal</keyword>
<reference evidence="5" key="2">
    <citation type="submission" date="2025-09" db="UniProtKB">
        <authorList>
            <consortium name="Ensembl"/>
        </authorList>
    </citation>
    <scope>IDENTIFICATION</scope>
</reference>
<dbReference type="AlphaFoldDB" id="A0A8C5Q4G1"/>
<dbReference type="InterPro" id="IPR002919">
    <property type="entry name" value="TIL_dom"/>
</dbReference>
<evidence type="ECO:0000259" key="4">
    <source>
        <dbReference type="Pfam" id="PF01826"/>
    </source>
</evidence>
<dbReference type="PANTHER" id="PTHR23259:SF70">
    <property type="entry name" value="ACCESSORY GLAND PROTEIN ACP62F-RELATED"/>
    <property type="match status" value="1"/>
</dbReference>
<feature type="chain" id="PRO_5034831635" description="TIL domain-containing protein" evidence="3">
    <location>
        <begin position="28"/>
        <end position="151"/>
    </location>
</feature>
<dbReference type="Ensembl" id="ENSLLET00000033361.1">
    <property type="protein sequence ID" value="ENSLLEP00000032129.1"/>
    <property type="gene ID" value="ENSLLEG00000020390.1"/>
</dbReference>
<sequence>MKTVRLILPGNLLLLVMFSCWVWEVNTVPTDHCCPPTQEWGCKKTCHRNCDELHIVRPQCTQQCAYGCECKHGLIFKSKDSKECVPYDQCQVNCTQNMHYNPCARAYDTTCKDLRESDESTGICVPKCVCDKGYIFNSGSQCIPISECPPE</sequence>
<keyword evidence="6" id="KW-1185">Reference proteome</keyword>
<reference evidence="5" key="1">
    <citation type="submission" date="2025-08" db="UniProtKB">
        <authorList>
            <consortium name="Ensembl"/>
        </authorList>
    </citation>
    <scope>IDENTIFICATION</scope>
</reference>
<feature type="domain" description="TIL" evidence="4">
    <location>
        <begin position="34"/>
        <end position="90"/>
    </location>
</feature>
<dbReference type="FunFam" id="2.10.25.10:FF:000674">
    <property type="entry name" value="Mucin-2"/>
    <property type="match status" value="1"/>
</dbReference>
<dbReference type="InterPro" id="IPR051368">
    <property type="entry name" value="SerProtInhib-TIL_Domain"/>
</dbReference>
<keyword evidence="1" id="KW-0646">Protease inhibitor</keyword>
<dbReference type="Gene3D" id="2.10.25.10">
    <property type="entry name" value="Laminin"/>
    <property type="match status" value="2"/>
</dbReference>
<dbReference type="SUPFAM" id="SSF57567">
    <property type="entry name" value="Serine protease inhibitors"/>
    <property type="match status" value="2"/>
</dbReference>
<feature type="signal peptide" evidence="3">
    <location>
        <begin position="1"/>
        <end position="27"/>
    </location>
</feature>
<name>A0A8C5Q4G1_9ANUR</name>
<dbReference type="PROSITE" id="PS51257">
    <property type="entry name" value="PROKAR_LIPOPROTEIN"/>
    <property type="match status" value="1"/>
</dbReference>
<keyword evidence="2" id="KW-1015">Disulfide bond</keyword>
<proteinExistence type="predicted"/>
<dbReference type="InterPro" id="IPR036084">
    <property type="entry name" value="Ser_inhib-like_sf"/>
</dbReference>
<dbReference type="GeneTree" id="ENSGT01000000220143"/>
<evidence type="ECO:0000256" key="1">
    <source>
        <dbReference type="ARBA" id="ARBA00022690"/>
    </source>
</evidence>
<dbReference type="PANTHER" id="PTHR23259">
    <property type="entry name" value="RIDDLE"/>
    <property type="match status" value="1"/>
</dbReference>
<dbReference type="CDD" id="cd19941">
    <property type="entry name" value="TIL"/>
    <property type="match status" value="2"/>
</dbReference>
<dbReference type="OrthoDB" id="9902448at2759"/>
<evidence type="ECO:0000313" key="6">
    <source>
        <dbReference type="Proteomes" id="UP000694569"/>
    </source>
</evidence>